<dbReference type="GeneID" id="5890970"/>
<feature type="transmembrane region" description="Helical" evidence="5">
    <location>
        <begin position="2482"/>
        <end position="2503"/>
    </location>
</feature>
<evidence type="ECO:0000256" key="1">
    <source>
        <dbReference type="ARBA" id="ARBA00009100"/>
    </source>
</evidence>
<evidence type="ECO:0000259" key="6">
    <source>
        <dbReference type="Pfam" id="PF12245"/>
    </source>
</evidence>
<dbReference type="GO" id="GO:0006886">
    <property type="term" value="P:intracellular protein transport"/>
    <property type="evidence" value="ECO:0000318"/>
    <property type="project" value="GO_Central"/>
</dbReference>
<dbReference type="InParanoid" id="A9UYN3"/>
<evidence type="ECO:0000256" key="2">
    <source>
        <dbReference type="ARBA" id="ARBA00022448"/>
    </source>
</evidence>
<protein>
    <recommendedName>
        <fullName evidence="6">Ig-like domain-containing protein</fullName>
    </recommendedName>
</protein>
<dbReference type="eggNOG" id="KOG3063">
    <property type="taxonomic scope" value="Eukaryota"/>
</dbReference>
<dbReference type="Pfam" id="PF12245">
    <property type="entry name" value="Big_3_2"/>
    <property type="match status" value="1"/>
</dbReference>
<dbReference type="Gene3D" id="2.60.120.260">
    <property type="entry name" value="Galactose-binding domain-like"/>
    <property type="match status" value="1"/>
</dbReference>
<reference evidence="7 8" key="1">
    <citation type="journal article" date="2008" name="Nature">
        <title>The genome of the choanoflagellate Monosiga brevicollis and the origin of metazoans.</title>
        <authorList>
            <consortium name="JGI Sequencing"/>
            <person name="King N."/>
            <person name="Westbrook M.J."/>
            <person name="Young S.L."/>
            <person name="Kuo A."/>
            <person name="Abedin M."/>
            <person name="Chapman J."/>
            <person name="Fairclough S."/>
            <person name="Hellsten U."/>
            <person name="Isogai Y."/>
            <person name="Letunic I."/>
            <person name="Marr M."/>
            <person name="Pincus D."/>
            <person name="Putnam N."/>
            <person name="Rokas A."/>
            <person name="Wright K.J."/>
            <person name="Zuzow R."/>
            <person name="Dirks W."/>
            <person name="Good M."/>
            <person name="Goodstein D."/>
            <person name="Lemons D."/>
            <person name="Li W."/>
            <person name="Lyons J.B."/>
            <person name="Morris A."/>
            <person name="Nichols S."/>
            <person name="Richter D.J."/>
            <person name="Salamov A."/>
            <person name="Bork P."/>
            <person name="Lim W.A."/>
            <person name="Manning G."/>
            <person name="Miller W.T."/>
            <person name="McGinnis W."/>
            <person name="Shapiro H."/>
            <person name="Tjian R."/>
            <person name="Grigoriev I.V."/>
            <person name="Rokhsar D."/>
        </authorList>
    </citation>
    <scope>NUCLEOTIDE SEQUENCE [LARGE SCALE GENOMIC DNA]</scope>
    <source>
        <strain evidence="8">MX1 / ATCC 50154</strain>
    </source>
</reference>
<proteinExistence type="inferred from homology"/>
<dbReference type="PROSITE" id="PS51257">
    <property type="entry name" value="PROKAR_LIPOPROTEIN"/>
    <property type="match status" value="1"/>
</dbReference>
<dbReference type="GO" id="GO:0042147">
    <property type="term" value="P:retrograde transport, endosome to Golgi"/>
    <property type="evidence" value="ECO:0000318"/>
    <property type="project" value="GO_Central"/>
</dbReference>
<keyword evidence="5" id="KW-1133">Transmembrane helix</keyword>
<dbReference type="PANTHER" id="PTHR12233">
    <property type="entry name" value="VACUOLAR PROTEIN SORTING 26 RELATED"/>
    <property type="match status" value="1"/>
</dbReference>
<dbReference type="KEGG" id="mbr:MONBRDRAFT_36956"/>
<dbReference type="RefSeq" id="XP_001745523.1">
    <property type="nucleotide sequence ID" value="XM_001745471.1"/>
</dbReference>
<keyword evidence="2" id="KW-0813">Transport</keyword>
<keyword evidence="5" id="KW-0472">Membrane</keyword>
<sequence>MPGSRMRVVAADRAPVARRWLYVWGTLVVVLGCTLPRVTALNAVVIDGFWGRSTPDGSEVAYNLTGNGEGLAINTPSALRFAFHEAVSGDASSQAAAVSNNADERRFACQLDAQSWMACSSVRVDAQPGAQVSFATSSRLADGNREFCVRVTRDLALNGQLISCTTEAGCGPATCIAFTIDTMAPALELLAVGFPQQELAAAVNNAGLAQAVEAYTQTWAAQPRLYDPAAPQAAVTRRTTILTLWRPTETIHSPTALLNVSDDSAWSGSAALSIVSNATLELESRIYANVLVVYGSWTPDAQSSENNVRLRLAAMDLAGNLLMPTTFTWRFDQTAPAVLVPADTLFDQGRQQSAITAGTIEFATLEPNVLAECRLQRLGASFRAEFDPCTSPFAFDVSTEVAALQAAAYEFHVRARDYAGNVGDCSSDAVDALSVAQPAPCMYYRFSLDVRTPDLVLEPLLPATARPTQGVAECRFLDSERLCVWTEPALALLIANASRVAGLECSLNGAAWIACPLYNATRAGLLVNQSDLETRVANHANAIVLVLTGLADQAHQLRVRPTSPHDVQGAILEYVWRTKAVPPTTRILSRPAPLTRRRESRFLFTLATSDAYHAGFACSTTGDEYTPCSSGLLTRLASNYTGGLANSTQFTTGWLSTSAVTAAADGGGDVESRSCRGLGATAEPWSWSCRTQCAASSTACVPIPAEQAGVQLRTACELVHGEVLLECRNQDQAARGQICPDFAVQLTCNAPANQTRLHIAATGNTTVYADGVAVLRSALWSRDATVTLPLFNVLAVEVEAAADPARLIATLPFLDAVSDASWRCTSDTSEVVVLGNWTLATYDDHDWSPAVSAVEPQPAAWTAALTRRQSADALWVQAAQGGMHLYCRFRPQPPIEDDSAEALAVHLDGNGVARLFLRAEDVFGNQEVPQILAWALDLVAPTARVVAPTRVNTINGSEAVFSAWAGEASDEPDLNVVDNTTYTPTFQFLVNTEPLPGRWCGPGSFLCDGRCIYMPACDANLSDMTPLDPRLGAAGSQCATRLLGCDVDQTLPRALGDLLVHGFNEVTVVGTDLAGNRGETQTQTVWADLQLPMLALLSSNATTTDEEDVDLVVGRAGVALSVGASYELNPAPFEYHAQIFGRLGDADSWTLWASLHPAAANLGSPRKVQLVRLTSDTTPDTDSETASSREDGLLWPYLASRTHIPSWQAWPTTDSGVLLLSWTLALGDTALDCVRACVGQLACAALQVLYVHDSGLFTCQLFTVEPTRHIDLDTHVQVQVLMLAVSHESTCQVHLDTRRETLNVTAPRSFDAFTAARARFEAIANSSWATDDNVHATPAAATASAEATPYAIQTLHARLHPSYSSFVCASVNNDEAAPAWLGAAWLDDLSVLLDEVLEARQSGANCPVPLTTLANIDCTGSSTAGPLLAFRARTCLPDVVAAGMDLTAEAQAAALVQGGQVQADDLIRVWVEMTAMSSCSLDAPILVLDWFGSDSQTVALPLHANPCTKEVTSSDTPASAMVAGLLVPVAALCASDGIHVLELFAVDQLGNPGPRLQLTARFDSVTPQVLLSNKPEPYTDAAGGQAAQFDLLCSDAGETTNACTFFCRLLDAEVSVLSVPFESCAAATRLSLSGGSYTFEAYAVDAAGNAGDIVQWSFVVDDTAPSVDLVSNIVGASSLTNLGTTQLAVVSSEDSDVICAVTVLPCVDAQDPVTGTCVAQMPLLDAYESCAFPASLADLVPADQQHLLASSALAELNASTANITVSVLARDAAGNVPPTPAALWWQYRSEDLWIRLSADSLPPSVSLADHFSIQAEGNGDGLQCAWSEGASSSAINAAPIEWQGCESPFRARSTKRHQRFCARATTSSSDGTRSDASGVPSTMQTSTAACHTWQYLSVAVELGAPSLSDAQLDPLVQAVLVFDSTWPRHLFVAASQNVTLVNAAAASTRGRVTLQRRNVTALDIELAVPAWVGAFSLRLFKTQTGMLMEDLGEWLMFNVRSSIVLSPATMLAFIRGETTWSAWQGAVMLGSWTVSPMGWVSSTFKLAAPAGAGVALQCCAGPACLSRCLRCRPDVCALDCHEPELTRCACAATSSFPALTDVRSTCVSGAQAFPYPTALTDERITVVARAVDAAGQPGAMHTVERELDLTRPVLGGVHVPSDGTRLSSSEALTEIHCHEPEACMLDMSSQAVRFEASAAVISKVVISDVAGWQRAFDNLTLPVMPPTASNFTFALTVDTPSRAQMPVISKAATNTTSVVVTWSSALPTACVLLREVDGTNVMLASHCFIQWQNGTLVACPRVRLTNRGRVGSPDVAAVLGEYERACAPGASIETTTLCRWNSRPLYRQALASDEAAEAPFLVYDGVTWLVTRSLPNSQASPLSDTDVVLYAESTAAVPTGRMRLAADDSLTTVEASCGGATPGVVASFEGMMPGAYQVCLTSSSGARACRSAQVLDLTGPAIGSAASTEDPCASVHRENETFAILAVVLYALFAIAASLLIYFRRKRSFFGFGQSADIKIDLNAVPERKRVPFALENGQVEQQPLFYDGEDISGKVTISLKNPGKKLEHYGIKVEFIGQTEMLFDRGNHQAFTSLVKELAAPGDMVKNQTFEFKFDKAEKPYESYKGVNVRLRYFVRVTIMRRISNIVKEKDLAVHTLSSYPEVNGSIKMEVGIEDSLHIEFEYNRAKYHLKDVIVGKIYFLLVRIKLKYMELAIIKREIAGSGQNVYNETETITKYEIMDGAPVRGETIPIRLFLAGFDLSPTMRDASKTFQVRYYLNLVLVDEEV</sequence>
<dbReference type="Pfam" id="PF03643">
    <property type="entry name" value="Vps26"/>
    <property type="match status" value="1"/>
</dbReference>
<evidence type="ECO:0000256" key="5">
    <source>
        <dbReference type="SAM" id="Phobius"/>
    </source>
</evidence>
<dbReference type="GO" id="GO:0030904">
    <property type="term" value="C:retromer complex"/>
    <property type="evidence" value="ECO:0000318"/>
    <property type="project" value="GO_Central"/>
</dbReference>
<gene>
    <name evidence="7" type="ORF">MONBRDRAFT_36956</name>
</gene>
<dbReference type="Gene3D" id="2.60.40.640">
    <property type="match status" value="2"/>
</dbReference>
<name>A9UYN3_MONBE</name>
<keyword evidence="8" id="KW-1185">Reference proteome</keyword>
<dbReference type="EMBL" id="CH991550">
    <property type="protein sequence ID" value="EDQ89494.1"/>
    <property type="molecule type" value="Genomic_DNA"/>
</dbReference>
<feature type="compositionally biased region" description="Polar residues" evidence="4">
    <location>
        <begin position="1864"/>
        <end position="1881"/>
    </location>
</feature>
<dbReference type="GO" id="GO:0005768">
    <property type="term" value="C:endosome"/>
    <property type="evidence" value="ECO:0000318"/>
    <property type="project" value="GO_Central"/>
</dbReference>
<feature type="region of interest" description="Disordered" evidence="4">
    <location>
        <begin position="1862"/>
        <end position="1881"/>
    </location>
</feature>
<comment type="similarity">
    <text evidence="1">Belongs to the VPS26 family.</text>
</comment>
<dbReference type="STRING" id="81824.A9UYN3"/>
<dbReference type="Proteomes" id="UP000001357">
    <property type="component" value="Unassembled WGS sequence"/>
</dbReference>
<evidence type="ECO:0000313" key="8">
    <source>
        <dbReference type="Proteomes" id="UP000001357"/>
    </source>
</evidence>
<evidence type="ECO:0000256" key="4">
    <source>
        <dbReference type="SAM" id="MobiDB-lite"/>
    </source>
</evidence>
<dbReference type="InterPro" id="IPR022038">
    <property type="entry name" value="Ig-like_bact"/>
</dbReference>
<dbReference type="GO" id="GO:0005829">
    <property type="term" value="C:cytosol"/>
    <property type="evidence" value="ECO:0007669"/>
    <property type="project" value="GOC"/>
</dbReference>
<dbReference type="FunFam" id="2.60.40.640:FF:000001">
    <property type="entry name" value="Vacuolar protein sorting-associated protein 26A"/>
    <property type="match status" value="1"/>
</dbReference>
<dbReference type="InterPro" id="IPR014752">
    <property type="entry name" value="Arrestin-like_C"/>
</dbReference>
<evidence type="ECO:0000256" key="3">
    <source>
        <dbReference type="ARBA" id="ARBA00022927"/>
    </source>
</evidence>
<feature type="transmembrane region" description="Helical" evidence="5">
    <location>
        <begin position="20"/>
        <end position="38"/>
    </location>
</feature>
<feature type="domain" description="Ig-like" evidence="6">
    <location>
        <begin position="1610"/>
        <end position="1661"/>
    </location>
</feature>
<keyword evidence="3" id="KW-0653">Protein transport</keyword>
<organism evidence="7 8">
    <name type="scientific">Monosiga brevicollis</name>
    <name type="common">Choanoflagellate</name>
    <dbReference type="NCBI Taxonomy" id="81824"/>
    <lineage>
        <taxon>Eukaryota</taxon>
        <taxon>Choanoflagellata</taxon>
        <taxon>Craspedida</taxon>
        <taxon>Salpingoecidae</taxon>
        <taxon>Monosiga</taxon>
    </lineage>
</organism>
<accession>A9UYN3</accession>
<evidence type="ECO:0000313" key="7">
    <source>
        <dbReference type="EMBL" id="EDQ89494.1"/>
    </source>
</evidence>
<dbReference type="InterPro" id="IPR028934">
    <property type="entry name" value="Vps26-related"/>
</dbReference>
<keyword evidence="5" id="KW-0812">Transmembrane</keyword>